<feature type="compositionally biased region" description="Low complexity" evidence="1">
    <location>
        <begin position="696"/>
        <end position="723"/>
    </location>
</feature>
<evidence type="ECO:0000313" key="2">
    <source>
        <dbReference type="EMBL" id="EJT53250.1"/>
    </source>
</evidence>
<feature type="region of interest" description="Disordered" evidence="1">
    <location>
        <begin position="515"/>
        <end position="593"/>
    </location>
</feature>
<comment type="caution">
    <text evidence="2">The sequence shown here is derived from an EMBL/GenBank/DDBJ whole genome shotgun (WGS) entry which is preliminary data.</text>
</comment>
<feature type="compositionally biased region" description="Low complexity" evidence="1">
    <location>
        <begin position="449"/>
        <end position="460"/>
    </location>
</feature>
<feature type="region of interest" description="Disordered" evidence="1">
    <location>
        <begin position="264"/>
        <end position="310"/>
    </location>
</feature>
<feature type="compositionally biased region" description="Polar residues" evidence="1">
    <location>
        <begin position="289"/>
        <end position="306"/>
    </location>
</feature>
<dbReference type="VEuPathDB" id="FungiDB:A1Q1_05213"/>
<protein>
    <submittedName>
        <fullName evidence="2">Uncharacterized protein</fullName>
    </submittedName>
</protein>
<accession>J8TZS7</accession>
<feature type="region of interest" description="Disordered" evidence="1">
    <location>
        <begin position="440"/>
        <end position="476"/>
    </location>
</feature>
<feature type="region of interest" description="Disordered" evidence="1">
    <location>
        <begin position="125"/>
        <end position="147"/>
    </location>
</feature>
<dbReference type="AlphaFoldDB" id="J8TZS7"/>
<dbReference type="EMBL" id="ALBS01000002">
    <property type="protein sequence ID" value="EJT53250.1"/>
    <property type="molecule type" value="Genomic_DNA"/>
</dbReference>
<feature type="compositionally biased region" description="Polar residues" evidence="1">
    <location>
        <begin position="35"/>
        <end position="55"/>
    </location>
</feature>
<evidence type="ECO:0000256" key="1">
    <source>
        <dbReference type="SAM" id="MobiDB-lite"/>
    </source>
</evidence>
<dbReference type="GeneID" id="25988725"/>
<dbReference type="HOGENOM" id="CLU_013968_0_0_1"/>
<name>J8TZS7_TRIAS</name>
<reference evidence="2 3" key="1">
    <citation type="journal article" date="2012" name="Eukaryot. Cell">
        <title>Draft genome sequence of CBS 2479, the standard type strain of Trichosporon asahii.</title>
        <authorList>
            <person name="Yang R.Y."/>
            <person name="Li H.T."/>
            <person name="Zhu H."/>
            <person name="Zhou G.P."/>
            <person name="Wang M."/>
            <person name="Wang L."/>
        </authorList>
    </citation>
    <scope>NUCLEOTIDE SEQUENCE [LARGE SCALE GENOMIC DNA]</scope>
    <source>
        <strain evidence="3">ATCC 90039 / CBS 2479 / JCM 2466 / KCTC 7840 / NCYC 2677 / UAMH 7654</strain>
    </source>
</reference>
<dbReference type="Proteomes" id="UP000002748">
    <property type="component" value="Unassembled WGS sequence"/>
</dbReference>
<feature type="region of interest" description="Disordered" evidence="1">
    <location>
        <begin position="20"/>
        <end position="70"/>
    </location>
</feature>
<sequence>MAVPDAQQVKRPPISLSFIEPQRHPIHHPVYNGPSKRSTISSPADTSNIRTNSISYERRPPIPSRDFQPPRPDLNRVWVFPTSSTASVVSSNVTSAPASPMPLSPMTLSPTTLPFSALGAFRPRRPTVTRRPSDESDPEFPDIDTFDLDEPAGHSSLRDLMLSPGKVMDAQLYQVLNSSWSEAELEFALCIAVARWEAFVPRTPSGTGYSRPVWPIDALVPRHYARHANKWDEFSPYDPASFRVPVRDTRALLREVLRRASGQDPANAVGVPRRTASSATVPRAKHYQRSSMFSHRSSMTVASRSPSPDAVAVAPNPAKFLTEHLKLFPDLHEAATDGSNSQNEQYRETLLRGQKDHLRSASSKRREEYLAMLERTRQQRAVATAQAKRRSMFSPPPVTEVDERGLRRLSLMSSQPSERMSISSYVPPPAQRYSLVSTHTSFSLNEGQSTPETSFTTPSSPEKHEAVQTPKSAQEYHDATMGRLEGRTSVSEKQPEDDDVDLVLRLAEMGRKGMAGSLPPGVVESARAKRQASLGRDVSVLGSPLTPTSTTPKVRRSYRESITSVSSRGSRYPKSPRSPLTHSHSPSVPNGVGLKQVRMNVPESVLGDMDGEAHDPHALAADSPVESDANVVSSAWHEGPLDGIGSGLGSSLGNFGSDFGVGEASGRRRRSGAAAPRWRRATPSGSYACGARSSDSPLPRAAAATAAPAHSARSAFPSRSSSRATLSMGTSIASLTLRHLPAATRCGTRLATGCVPYPMMLGETRECAAGRLPGLPILGWLPSDTSEEEPDGPLMDISLDENSSDVDSPQSSFCPEEEDDGNSGPLMDVSLDLGLDVDEHDDELDDEFDDLEILDEFDAFDPEHHYHPQWCDGGDTESEPELQTPTFTPPFRPLSTISVSSDVELDPHAQHRVKLPLAAVGASFVRRLAANGLRC</sequence>
<feature type="region of interest" description="Disordered" evidence="1">
    <location>
        <begin position="660"/>
        <end position="723"/>
    </location>
</feature>
<evidence type="ECO:0000313" key="3">
    <source>
        <dbReference type="Proteomes" id="UP000002748"/>
    </source>
</evidence>
<feature type="region of interest" description="Disordered" evidence="1">
    <location>
        <begin position="781"/>
        <end position="825"/>
    </location>
</feature>
<dbReference type="KEGG" id="tasa:A1Q1_05213"/>
<feature type="compositionally biased region" description="Polar residues" evidence="1">
    <location>
        <begin position="560"/>
        <end position="569"/>
    </location>
</feature>
<feature type="compositionally biased region" description="Acidic residues" evidence="1">
    <location>
        <begin position="135"/>
        <end position="147"/>
    </location>
</feature>
<feature type="compositionally biased region" description="Low complexity" evidence="1">
    <location>
        <begin position="543"/>
        <end position="552"/>
    </location>
</feature>
<dbReference type="RefSeq" id="XP_014184163.1">
    <property type="nucleotide sequence ID" value="XM_014328688.1"/>
</dbReference>
<proteinExistence type="predicted"/>
<gene>
    <name evidence="2" type="ORF">A1Q1_05213</name>
</gene>
<feature type="compositionally biased region" description="Polar residues" evidence="1">
    <location>
        <begin position="578"/>
        <end position="588"/>
    </location>
</feature>
<organism evidence="2 3">
    <name type="scientific">Trichosporon asahii var. asahii (strain ATCC 90039 / CBS 2479 / JCM 2466 / KCTC 7840 / NBRC 103889/ NCYC 2677 / UAMH 7654)</name>
    <name type="common">Yeast</name>
    <dbReference type="NCBI Taxonomy" id="1186058"/>
    <lineage>
        <taxon>Eukaryota</taxon>
        <taxon>Fungi</taxon>
        <taxon>Dikarya</taxon>
        <taxon>Basidiomycota</taxon>
        <taxon>Agaricomycotina</taxon>
        <taxon>Tremellomycetes</taxon>
        <taxon>Trichosporonales</taxon>
        <taxon>Trichosporonaceae</taxon>
        <taxon>Trichosporon</taxon>
    </lineage>
</organism>